<organism evidence="2 3">
    <name type="scientific">Pseudozyma flocculosa</name>
    <dbReference type="NCBI Taxonomy" id="84751"/>
    <lineage>
        <taxon>Eukaryota</taxon>
        <taxon>Fungi</taxon>
        <taxon>Dikarya</taxon>
        <taxon>Basidiomycota</taxon>
        <taxon>Ustilaginomycotina</taxon>
        <taxon>Ustilaginomycetes</taxon>
        <taxon>Ustilaginales</taxon>
        <taxon>Ustilaginaceae</taxon>
        <taxon>Pseudozyma</taxon>
    </lineage>
</organism>
<evidence type="ECO:0000313" key="2">
    <source>
        <dbReference type="EMBL" id="SPO35113.1"/>
    </source>
</evidence>
<evidence type="ECO:0000313" key="3">
    <source>
        <dbReference type="Proteomes" id="UP000323386"/>
    </source>
</evidence>
<proteinExistence type="predicted"/>
<gene>
    <name evidence="2" type="ORF">PSFLO_00584</name>
</gene>
<dbReference type="EMBL" id="OOIP01000001">
    <property type="protein sequence ID" value="SPO35113.1"/>
    <property type="molecule type" value="Genomic_DNA"/>
</dbReference>
<evidence type="ECO:0000256" key="1">
    <source>
        <dbReference type="SAM" id="MobiDB-lite"/>
    </source>
</evidence>
<sequence>MCTAAAAWSRCAKGPIRSSHDEVRSKSFAAAGAALTQALSQSPPPPPTPAGTGPSVRWPCAGLLSEHNAEWRDGAEGPQQPCTATLDGRPRPQGKARRCPRLALAEWNLVPSTVAVERRAKPSSSGSYGKRLL</sequence>
<protein>
    <submittedName>
        <fullName evidence="2">Uncharacterized protein</fullName>
    </submittedName>
</protein>
<accession>A0A5C3ES16</accession>
<name>A0A5C3ES16_9BASI</name>
<dbReference type="AlphaFoldDB" id="A0A5C3ES16"/>
<feature type="region of interest" description="Disordered" evidence="1">
    <location>
        <begin position="72"/>
        <end position="97"/>
    </location>
</feature>
<dbReference type="Proteomes" id="UP000323386">
    <property type="component" value="Unassembled WGS sequence"/>
</dbReference>
<reference evidence="2 3" key="1">
    <citation type="submission" date="2018-03" db="EMBL/GenBank/DDBJ databases">
        <authorList>
            <person name="Guldener U."/>
        </authorList>
    </citation>
    <scope>NUCLEOTIDE SEQUENCE [LARGE SCALE GENOMIC DNA]</scope>
    <source>
        <strain evidence="2 3">DAOM196992</strain>
    </source>
</reference>
<keyword evidence="3" id="KW-1185">Reference proteome</keyword>
<feature type="region of interest" description="Disordered" evidence="1">
    <location>
        <begin position="34"/>
        <end position="57"/>
    </location>
</feature>